<feature type="transmembrane region" description="Helical" evidence="8">
    <location>
        <begin position="104"/>
        <end position="122"/>
    </location>
</feature>
<feature type="transmembrane region" description="Helical" evidence="8">
    <location>
        <begin position="194"/>
        <end position="224"/>
    </location>
</feature>
<keyword evidence="4 8" id="KW-1003">Cell membrane</keyword>
<comment type="similarity">
    <text evidence="2 8">Belongs to the 4-toluene sulfonate uptake permease (TSUP) (TC 2.A.102) family.</text>
</comment>
<sequence>MARVSISLWAILLVGSAVAGWIDAVIGGGGLILIPLIMSTMPHLAPAVALASNKLAAVCGTASAAVSLTRNVGVSKEQLIKYGPVAVLCAGLGAATASAINSDYMRPIVIVLLLLSGTFVALKPSFGKEIETTRTPSRRGRIGAFLLVALVAVYDGLFGPGTGMFLIMGFTALLSQSFLRSAALAKVVNTCTNIGGLVVFALAGHIWWALGFALAVANVIGAQLGARTVVKGGTKLIRLALLTMVVVMSAYLAYQQWWV</sequence>
<dbReference type="InterPro" id="IPR052017">
    <property type="entry name" value="TSUP"/>
</dbReference>
<evidence type="ECO:0000256" key="3">
    <source>
        <dbReference type="ARBA" id="ARBA00022448"/>
    </source>
</evidence>
<dbReference type="Proteomes" id="UP000235122">
    <property type="component" value="Unassembled WGS sequence"/>
</dbReference>
<feature type="transmembrane region" description="Helical" evidence="8">
    <location>
        <begin position="79"/>
        <end position="98"/>
    </location>
</feature>
<protein>
    <recommendedName>
        <fullName evidence="8">Probable membrane transporter protein</fullName>
    </recommendedName>
</protein>
<evidence type="ECO:0000313" key="9">
    <source>
        <dbReference type="EMBL" id="PKY72060.1"/>
    </source>
</evidence>
<dbReference type="STRING" id="33007.HMPREF3198_00482"/>
<dbReference type="EMBL" id="PKKO01000004">
    <property type="protein sequence ID" value="PKY72060.1"/>
    <property type="molecule type" value="Genomic_DNA"/>
</dbReference>
<evidence type="ECO:0000256" key="6">
    <source>
        <dbReference type="ARBA" id="ARBA00022989"/>
    </source>
</evidence>
<reference evidence="9 10" key="1">
    <citation type="submission" date="2017-12" db="EMBL/GenBank/DDBJ databases">
        <title>Phylogenetic diversity of female urinary microbiome.</title>
        <authorList>
            <person name="Thomas-White K."/>
            <person name="Wolfe A.J."/>
        </authorList>
    </citation>
    <scope>NUCLEOTIDE SEQUENCE [LARGE SCALE GENOMIC DNA]</scope>
    <source>
        <strain evidence="9 10">UMB0402</strain>
    </source>
</reference>
<dbReference type="PANTHER" id="PTHR30269">
    <property type="entry name" value="TRANSMEMBRANE PROTEIN YFCA"/>
    <property type="match status" value="1"/>
</dbReference>
<feature type="transmembrane region" description="Helical" evidence="8">
    <location>
        <begin position="43"/>
        <end position="67"/>
    </location>
</feature>
<dbReference type="PANTHER" id="PTHR30269:SF0">
    <property type="entry name" value="MEMBRANE TRANSPORTER PROTEIN YFCA-RELATED"/>
    <property type="match status" value="1"/>
</dbReference>
<keyword evidence="5 8" id="KW-0812">Transmembrane</keyword>
<evidence type="ECO:0000313" key="10">
    <source>
        <dbReference type="Proteomes" id="UP000235122"/>
    </source>
</evidence>
<proteinExistence type="inferred from homology"/>
<evidence type="ECO:0000256" key="4">
    <source>
        <dbReference type="ARBA" id="ARBA00022475"/>
    </source>
</evidence>
<name>A0A2I1ILS0_9ACTO</name>
<keyword evidence="7 8" id="KW-0472">Membrane</keyword>
<organism evidence="9 10">
    <name type="scientific">Winkia neuii</name>
    <dbReference type="NCBI Taxonomy" id="33007"/>
    <lineage>
        <taxon>Bacteria</taxon>
        <taxon>Bacillati</taxon>
        <taxon>Actinomycetota</taxon>
        <taxon>Actinomycetes</taxon>
        <taxon>Actinomycetales</taxon>
        <taxon>Actinomycetaceae</taxon>
        <taxon>Winkia</taxon>
    </lineage>
</organism>
<evidence type="ECO:0000256" key="8">
    <source>
        <dbReference type="RuleBase" id="RU363041"/>
    </source>
</evidence>
<accession>A0A2I1ILS0</accession>
<feature type="transmembrane region" description="Helical" evidence="8">
    <location>
        <begin position="236"/>
        <end position="254"/>
    </location>
</feature>
<comment type="caution">
    <text evidence="9">The sequence shown here is derived from an EMBL/GenBank/DDBJ whole genome shotgun (WGS) entry which is preliminary data.</text>
</comment>
<dbReference type="AlphaFoldDB" id="A0A2I1ILS0"/>
<dbReference type="GO" id="GO:0005886">
    <property type="term" value="C:plasma membrane"/>
    <property type="evidence" value="ECO:0007669"/>
    <property type="project" value="UniProtKB-SubCell"/>
</dbReference>
<evidence type="ECO:0000256" key="1">
    <source>
        <dbReference type="ARBA" id="ARBA00004651"/>
    </source>
</evidence>
<dbReference type="InterPro" id="IPR002781">
    <property type="entry name" value="TM_pro_TauE-like"/>
</dbReference>
<feature type="transmembrane region" description="Helical" evidence="8">
    <location>
        <begin position="143"/>
        <end position="174"/>
    </location>
</feature>
<evidence type="ECO:0000256" key="7">
    <source>
        <dbReference type="ARBA" id="ARBA00023136"/>
    </source>
</evidence>
<keyword evidence="3" id="KW-0813">Transport</keyword>
<keyword evidence="6 8" id="KW-1133">Transmembrane helix</keyword>
<gene>
    <name evidence="9" type="ORF">CYJ19_07585</name>
</gene>
<evidence type="ECO:0000256" key="5">
    <source>
        <dbReference type="ARBA" id="ARBA00022692"/>
    </source>
</evidence>
<comment type="subcellular location">
    <subcellularLocation>
        <location evidence="1 8">Cell membrane</location>
        <topology evidence="1 8">Multi-pass membrane protein</topology>
    </subcellularLocation>
</comment>
<dbReference type="Pfam" id="PF01925">
    <property type="entry name" value="TauE"/>
    <property type="match status" value="1"/>
</dbReference>
<keyword evidence="10" id="KW-1185">Reference proteome</keyword>
<evidence type="ECO:0000256" key="2">
    <source>
        <dbReference type="ARBA" id="ARBA00009142"/>
    </source>
</evidence>